<reference evidence="3 4" key="1">
    <citation type="submission" date="2019-07" db="EMBL/GenBank/DDBJ databases">
        <title>Whole genome shotgun sequence of Oceanobacillus sojae NBRC 105379.</title>
        <authorList>
            <person name="Hosoyama A."/>
            <person name="Uohara A."/>
            <person name="Ohji S."/>
            <person name="Ichikawa N."/>
        </authorList>
    </citation>
    <scope>NUCLEOTIDE SEQUENCE [LARGE SCALE GENOMIC DNA]</scope>
    <source>
        <strain evidence="3 4">NBRC 105379</strain>
    </source>
</reference>
<feature type="domain" description="Putative Flagellin Flp1-like" evidence="2">
    <location>
        <begin position="10"/>
        <end position="56"/>
    </location>
</feature>
<evidence type="ECO:0000256" key="1">
    <source>
        <dbReference type="SAM" id="Phobius"/>
    </source>
</evidence>
<dbReference type="AlphaFoldDB" id="A0A511ZLM8"/>
<sequence>MEQLTTFFKNFWNDEEGLETIEILLILSVLIVIAIMFKDKIMEWANKLFNDIDTEIMN</sequence>
<keyword evidence="1" id="KW-1133">Transmembrane helix</keyword>
<evidence type="ECO:0000313" key="4">
    <source>
        <dbReference type="Proteomes" id="UP000321558"/>
    </source>
</evidence>
<organism evidence="3 4">
    <name type="scientific">Oceanobacillus sojae</name>
    <dbReference type="NCBI Taxonomy" id="582851"/>
    <lineage>
        <taxon>Bacteria</taxon>
        <taxon>Bacillati</taxon>
        <taxon>Bacillota</taxon>
        <taxon>Bacilli</taxon>
        <taxon>Bacillales</taxon>
        <taxon>Bacillaceae</taxon>
        <taxon>Oceanobacillus</taxon>
    </lineage>
</organism>
<dbReference type="Proteomes" id="UP000321558">
    <property type="component" value="Unassembled WGS sequence"/>
</dbReference>
<dbReference type="STRING" id="582851.GCA_900162665_01876"/>
<comment type="caution">
    <text evidence="3">The sequence shown here is derived from an EMBL/GenBank/DDBJ whole genome shotgun (WGS) entry which is preliminary data.</text>
</comment>
<keyword evidence="1" id="KW-0472">Membrane</keyword>
<keyword evidence="1" id="KW-0812">Transmembrane</keyword>
<evidence type="ECO:0000259" key="2">
    <source>
        <dbReference type="Pfam" id="PF16982"/>
    </source>
</evidence>
<dbReference type="InterPro" id="IPR031564">
    <property type="entry name" value="Flp1-like"/>
</dbReference>
<protein>
    <recommendedName>
        <fullName evidence="2">Putative Flagellin Flp1-like domain-containing protein</fullName>
    </recommendedName>
</protein>
<proteinExistence type="predicted"/>
<keyword evidence="4" id="KW-1185">Reference proteome</keyword>
<evidence type="ECO:0000313" key="3">
    <source>
        <dbReference type="EMBL" id="GEN88361.1"/>
    </source>
</evidence>
<name>A0A511ZLM8_9BACI</name>
<dbReference type="EMBL" id="BJYM01000013">
    <property type="protein sequence ID" value="GEN88361.1"/>
    <property type="molecule type" value="Genomic_DNA"/>
</dbReference>
<feature type="transmembrane region" description="Helical" evidence="1">
    <location>
        <begin position="20"/>
        <end position="37"/>
    </location>
</feature>
<dbReference type="RefSeq" id="WP_147211320.1">
    <property type="nucleotide sequence ID" value="NZ_BJYM01000013.1"/>
</dbReference>
<dbReference type="Pfam" id="PF16982">
    <property type="entry name" value="Flp1_like"/>
    <property type="match status" value="1"/>
</dbReference>
<accession>A0A511ZLM8</accession>
<gene>
    <name evidence="3" type="ORF">OSO01_31000</name>
</gene>